<dbReference type="Proteomes" id="UP000199572">
    <property type="component" value="Unassembled WGS sequence"/>
</dbReference>
<dbReference type="GO" id="GO:0005975">
    <property type="term" value="P:carbohydrate metabolic process"/>
    <property type="evidence" value="ECO:0007669"/>
    <property type="project" value="InterPro"/>
</dbReference>
<evidence type="ECO:0000256" key="5">
    <source>
        <dbReference type="ARBA" id="ARBA00022676"/>
    </source>
</evidence>
<dbReference type="Gene3D" id="1.10.10.470">
    <property type="entry name" value="Maltooligosyl trehalose synthase, domain 4"/>
    <property type="match status" value="1"/>
</dbReference>
<keyword evidence="5 10" id="KW-0328">Glycosyltransferase</keyword>
<dbReference type="NCBIfam" id="NF011080">
    <property type="entry name" value="PRK14508.1-3"/>
    <property type="match status" value="1"/>
</dbReference>
<evidence type="ECO:0000256" key="4">
    <source>
        <dbReference type="ARBA" id="ARBA00020295"/>
    </source>
</evidence>
<evidence type="ECO:0000256" key="1">
    <source>
        <dbReference type="ARBA" id="ARBA00000439"/>
    </source>
</evidence>
<dbReference type="NCBIfam" id="TIGR00217">
    <property type="entry name" value="malQ"/>
    <property type="match status" value="1"/>
</dbReference>
<evidence type="ECO:0000256" key="3">
    <source>
        <dbReference type="ARBA" id="ARBA00012560"/>
    </source>
</evidence>
<evidence type="ECO:0000313" key="12">
    <source>
        <dbReference type="EMBL" id="SER96770.1"/>
    </source>
</evidence>
<dbReference type="SUPFAM" id="SSF51445">
    <property type="entry name" value="(Trans)glycosidases"/>
    <property type="match status" value="2"/>
</dbReference>
<keyword evidence="13" id="KW-1185">Reference proteome</keyword>
<dbReference type="GO" id="GO:0004134">
    <property type="term" value="F:4-alpha-glucanotransferase activity"/>
    <property type="evidence" value="ECO:0007669"/>
    <property type="project" value="UniProtKB-EC"/>
</dbReference>
<dbReference type="InterPro" id="IPR017853">
    <property type="entry name" value="GH"/>
</dbReference>
<dbReference type="Pfam" id="PF00128">
    <property type="entry name" value="Alpha-amylase"/>
    <property type="match status" value="1"/>
</dbReference>
<evidence type="ECO:0000256" key="8">
    <source>
        <dbReference type="ARBA" id="ARBA00031423"/>
    </source>
</evidence>
<dbReference type="EC" id="2.4.1.25" evidence="3 10"/>
<keyword evidence="6 10" id="KW-0808">Transferase</keyword>
<feature type="domain" description="Glycosyl hydrolase family 13 catalytic" evidence="11">
    <location>
        <begin position="7"/>
        <end position="432"/>
    </location>
</feature>
<evidence type="ECO:0000256" key="6">
    <source>
        <dbReference type="ARBA" id="ARBA00022679"/>
    </source>
</evidence>
<comment type="catalytic activity">
    <reaction evidence="1 10">
        <text>Transfers a segment of a (1-&gt;4)-alpha-D-glucan to a new position in an acceptor, which may be glucose or a (1-&gt;4)-alpha-D-glucan.</text>
        <dbReference type="EC" id="2.4.1.25"/>
    </reaction>
</comment>
<evidence type="ECO:0000256" key="10">
    <source>
        <dbReference type="RuleBase" id="RU361207"/>
    </source>
</evidence>
<keyword evidence="7 10" id="KW-0119">Carbohydrate metabolism</keyword>
<dbReference type="EMBL" id="FOGG01000023">
    <property type="protein sequence ID" value="SER96770.1"/>
    <property type="molecule type" value="Genomic_DNA"/>
</dbReference>
<evidence type="ECO:0000256" key="2">
    <source>
        <dbReference type="ARBA" id="ARBA00005684"/>
    </source>
</evidence>
<sequence length="1343" mass="152282">MTPFRPLATYRIQFNENFTFRDALEQIGYFKALGVDTIYASPIFAAVPKSTHGYDVVDPLRINPEIGTERELFELTQALRNSGISWIQDIVPNHMAFHPDNAYLMDVLEKGQNSSYSSFFDLDVDWQNGEKLIVSFLTETPERLIAGGALSIVKKSDKYFIFDGNAHWPVSAETQLGLNETELATINGDKEHLLSLLNSQYYQLCDYQSAGHVVNYRRFFTVNGLICLNMQEKWVFEAYHQYIFQLVKNGIFQGLRIDHIDGLFDPTAYLKALRLSVGPGCYITVEKILAPCENLPANWPVQGSTGYDFMAQLNNLFTRSSTIAHFDEIYGEVTGKVQSPSENKLVKKQFVLALEMRGELRRLAKMLIKMTGENLSFHQAEAYVEDILVSMPVYRFYDITFPLKGEELSQIEALLVRLENTAADAKSASFWKIWLLEFPLKASAAELDELTAFFARLMQFSGPVMAKGIEDTLMYTYNRFTAHAEVGDQAESFGISVADFHALMKERQQQQPFSLNATSTHDTKKGEDVRARLNVLSDMPGDWREAIKGVMEQYAAAILSIHPNDLYLLMQILLGIYPWNQQDREDLPERLGSFMEKALREGKKRSGWAEPDGRYEQQMKDFIGKLCNDLESTDHPLIKLLAKIRGHAAVNTISQVILKVCAPGVPDFYQGTEAFDLSLVDPDNRRPVDYGYLTTQANQYQHADATAAWTDHLEDSGKITLVQRLLRIRKTYRSAFEQGDYIPLEITGKYKDHALAFLRRGAEDWVLVAIPLGSGYLTGAGGDIMSFDWADTRINLPADAPKRWKNLLNAEPVTEDVLYDGLPLSGVFKAVQGGVCVPVITTRERSSGVLMHISSLPSSGAVGNFGPSAYQFVDFLQAASQRYWQILPLSAVSELQGYSPYATWSDRAGNLQFIAPDVLREWGLLEKVPQVQGYGLAEQADFLRADAEIEMLLGKAFEAFNNGAGSPELQKAFVDFCAAQSSWLNDYALYRSLTLAFKGSWRTWPDEFKWREDVALEKYQREYAAQLERYRWEQFIFWEQWHHLKAYANKRGIKIIGDLPFYLDLDSIEVWCNPQYFKLDGEGEPLFQAGVPPDYFNSKGQLWGMPVYNWEKIAADGYTWWLDRIAYQLSRVDELRLDHFRAFSSFYQVAGGSTNARKGTWEESPGHSLLSRLRDRLGKLPLIAEDLGDITPAVRELMEDFELPGMKVLQFAFDAGLLISLHLPHAENFHKGIVYTGTHDNNTTRGWFNQDLDLNAKKRLEAYLGQPCGEKDIAHQLIRLAQSSPAARVILPMQDILGLDQAARMNRPGTASGNWSWRLKGDEDYKAIAKKLKLISKLYGRTE</sequence>
<dbReference type="PANTHER" id="PTHR32438">
    <property type="entry name" value="4-ALPHA-GLUCANOTRANSFERASE DPE1, CHLOROPLASTIC/AMYLOPLASTIC"/>
    <property type="match status" value="1"/>
</dbReference>
<dbReference type="OrthoDB" id="9811841at2"/>
<dbReference type="Gene3D" id="3.30.1590.10">
    <property type="entry name" value="Maltooligosyl trehalose synthase, domain 2"/>
    <property type="match status" value="1"/>
</dbReference>
<evidence type="ECO:0000256" key="7">
    <source>
        <dbReference type="ARBA" id="ARBA00023277"/>
    </source>
</evidence>
<dbReference type="Pfam" id="PF02446">
    <property type="entry name" value="Glyco_hydro_77"/>
    <property type="match status" value="1"/>
</dbReference>
<dbReference type="InterPro" id="IPR006047">
    <property type="entry name" value="GH13_cat_dom"/>
</dbReference>
<evidence type="ECO:0000313" key="13">
    <source>
        <dbReference type="Proteomes" id="UP000199572"/>
    </source>
</evidence>
<dbReference type="Gene3D" id="1.10.150.200">
    <property type="entry name" value="Maltooligosyl trehalose synthase, domain 3"/>
    <property type="match status" value="1"/>
</dbReference>
<evidence type="ECO:0000259" key="11">
    <source>
        <dbReference type="SMART" id="SM00642"/>
    </source>
</evidence>
<dbReference type="PANTHER" id="PTHR32438:SF5">
    <property type="entry name" value="4-ALPHA-GLUCANOTRANSFERASE DPE1, CHLOROPLASTIC_AMYLOPLASTIC"/>
    <property type="match status" value="1"/>
</dbReference>
<accession>A0A1H9THF7</accession>
<comment type="similarity">
    <text evidence="2 10">Belongs to the disproportionating enzyme family.</text>
</comment>
<dbReference type="Gene3D" id="3.20.20.80">
    <property type="entry name" value="Glycosidases"/>
    <property type="match status" value="2"/>
</dbReference>
<reference evidence="12 13" key="1">
    <citation type="submission" date="2016-10" db="EMBL/GenBank/DDBJ databases">
        <authorList>
            <person name="de Groot N.N."/>
        </authorList>
    </citation>
    <scope>NUCLEOTIDE SEQUENCE [LARGE SCALE GENOMIC DNA]</scope>
    <source>
        <strain evidence="12 13">DSM 18610</strain>
    </source>
</reference>
<gene>
    <name evidence="12" type="ORF">SAMN04488023_1234</name>
</gene>
<proteinExistence type="inferred from homology"/>
<dbReference type="InterPro" id="IPR013797">
    <property type="entry name" value="Maltooligo_trehalose_synth_4"/>
</dbReference>
<dbReference type="RefSeq" id="WP_090886353.1">
    <property type="nucleotide sequence ID" value="NZ_FOGG01000023.1"/>
</dbReference>
<dbReference type="InterPro" id="IPR003385">
    <property type="entry name" value="Glyco_hydro_77"/>
</dbReference>
<protein>
    <recommendedName>
        <fullName evidence="4 10">4-alpha-glucanotransferase</fullName>
        <ecNumber evidence="3 10">2.4.1.25</ecNumber>
    </recommendedName>
    <alternativeName>
        <fullName evidence="8 10">Amylomaltase</fullName>
    </alternativeName>
    <alternativeName>
        <fullName evidence="9 10">Disproportionating enzyme</fullName>
    </alternativeName>
</protein>
<dbReference type="NCBIfam" id="TIGR02401">
    <property type="entry name" value="trehalose_TreY"/>
    <property type="match status" value="1"/>
</dbReference>
<dbReference type="STRING" id="390241.SAMN04488023_1234"/>
<organism evidence="12 13">
    <name type="scientific">Pedobacter rhizosphaerae</name>
    <dbReference type="NCBI Taxonomy" id="390241"/>
    <lineage>
        <taxon>Bacteria</taxon>
        <taxon>Pseudomonadati</taxon>
        <taxon>Bacteroidota</taxon>
        <taxon>Sphingobacteriia</taxon>
        <taxon>Sphingobacteriales</taxon>
        <taxon>Sphingobacteriaceae</taxon>
        <taxon>Pedobacter</taxon>
    </lineage>
</organism>
<dbReference type="CDD" id="cd11336">
    <property type="entry name" value="AmyAc_MTSase"/>
    <property type="match status" value="1"/>
</dbReference>
<name>A0A1H9THF7_9SPHI</name>
<dbReference type="InterPro" id="IPR012767">
    <property type="entry name" value="Trehalose_TreY"/>
</dbReference>
<dbReference type="SMART" id="SM00642">
    <property type="entry name" value="Aamy"/>
    <property type="match status" value="1"/>
</dbReference>
<evidence type="ECO:0000256" key="9">
    <source>
        <dbReference type="ARBA" id="ARBA00031501"/>
    </source>
</evidence>